<dbReference type="AlphaFoldDB" id="A0A8D8LSD3"/>
<protein>
    <submittedName>
        <fullName evidence="1">Uncharacterized protein</fullName>
    </submittedName>
</protein>
<evidence type="ECO:0000313" key="1">
    <source>
        <dbReference type="EMBL" id="CAG6610752.1"/>
    </source>
</evidence>
<reference evidence="1" key="1">
    <citation type="submission" date="2021-05" db="EMBL/GenBank/DDBJ databases">
        <authorList>
            <person name="Alioto T."/>
            <person name="Alioto T."/>
            <person name="Gomez Garrido J."/>
        </authorList>
    </citation>
    <scope>NUCLEOTIDE SEQUENCE</scope>
</reference>
<accession>A0A8D8LSD3</accession>
<name>A0A8D8LSD3_9HEMI</name>
<organism evidence="1">
    <name type="scientific">Cacopsylla melanoneura</name>
    <dbReference type="NCBI Taxonomy" id="428564"/>
    <lineage>
        <taxon>Eukaryota</taxon>
        <taxon>Metazoa</taxon>
        <taxon>Ecdysozoa</taxon>
        <taxon>Arthropoda</taxon>
        <taxon>Hexapoda</taxon>
        <taxon>Insecta</taxon>
        <taxon>Pterygota</taxon>
        <taxon>Neoptera</taxon>
        <taxon>Paraneoptera</taxon>
        <taxon>Hemiptera</taxon>
        <taxon>Sternorrhyncha</taxon>
        <taxon>Psylloidea</taxon>
        <taxon>Psyllidae</taxon>
        <taxon>Psyllinae</taxon>
        <taxon>Cacopsylla</taxon>
    </lineage>
</organism>
<proteinExistence type="predicted"/>
<sequence length="113" mass="12184">MGIKNRFYMSPAATAPDSLSSLLAETSSSAISQTIGDENNCKPTTAKGKGLIVEKEKDRPSISSVGVGGVYRNKEEEVKTMTTKKSNANKINWQNVAYALKLSVKLDSNLTKT</sequence>
<dbReference type="EMBL" id="HBUF01019452">
    <property type="protein sequence ID" value="CAG6610752.1"/>
    <property type="molecule type" value="Transcribed_RNA"/>
</dbReference>